<dbReference type="InterPro" id="IPR023286">
    <property type="entry name" value="ABATE_dom_sf"/>
</dbReference>
<dbReference type="AlphaFoldDB" id="A0A7T1T2R3"/>
<name>A0A7T1T2R3_9ACTN</name>
<dbReference type="InterPro" id="IPR010852">
    <property type="entry name" value="ABATE"/>
</dbReference>
<proteinExistence type="predicted"/>
<dbReference type="Gene3D" id="1.10.3300.10">
    <property type="entry name" value="Jann2411-like domain"/>
    <property type="match status" value="1"/>
</dbReference>
<evidence type="ECO:0000259" key="1">
    <source>
        <dbReference type="Pfam" id="PF11706"/>
    </source>
</evidence>
<dbReference type="Pfam" id="PF11706">
    <property type="entry name" value="zf-CGNR"/>
    <property type="match status" value="1"/>
</dbReference>
<dbReference type="KEGG" id="sbat:G4Z16_01715"/>
<keyword evidence="3" id="KW-1185">Reference proteome</keyword>
<protein>
    <recommendedName>
        <fullName evidence="1">Zinc finger CGNR domain-containing protein</fullName>
    </recommendedName>
</protein>
<reference evidence="3" key="1">
    <citation type="submission" date="2020-02" db="EMBL/GenBank/DDBJ databases">
        <title>Streptomyces sp. ASO4wet.</title>
        <authorList>
            <person name="Risdian C."/>
            <person name="Landwehr W."/>
            <person name="Schupp P."/>
            <person name="Wink J."/>
        </authorList>
    </citation>
    <scope>NUCLEOTIDE SEQUENCE [LARGE SCALE GENOMIC DNA]</scope>
    <source>
        <strain evidence="3">ASO4wet</strain>
    </source>
</reference>
<sequence length="190" mass="21108">MNTTDFRFYTGALSTDFVATVGRRLAGGDERLTSAARLTEWLARAELVGPQKRVSDGDLQQARELREVIYRLVLARITQRPVTAADIRVINDWARRRTPAPQLSADEPFTLQTRDGDDVGTALGVVARDAIELVTSTRATSLRACEATDCGMPYLDLSQGHTRRWCSMKECGNRAKVAAHRARRKKDTAC</sequence>
<gene>
    <name evidence="2" type="ORF">G4Z16_01715</name>
</gene>
<dbReference type="PANTHER" id="PTHR35525:SF3">
    <property type="entry name" value="BLL6575 PROTEIN"/>
    <property type="match status" value="1"/>
</dbReference>
<dbReference type="SUPFAM" id="SSF160904">
    <property type="entry name" value="Jann2411-like"/>
    <property type="match status" value="1"/>
</dbReference>
<dbReference type="RefSeq" id="WP_197348826.1">
    <property type="nucleotide sequence ID" value="NZ_CP048882.1"/>
</dbReference>
<evidence type="ECO:0000313" key="2">
    <source>
        <dbReference type="EMBL" id="QPP05317.1"/>
    </source>
</evidence>
<dbReference type="InterPro" id="IPR021005">
    <property type="entry name" value="Znf_CGNR"/>
</dbReference>
<dbReference type="Proteomes" id="UP000595046">
    <property type="component" value="Chromosome"/>
</dbReference>
<organism evidence="2 3">
    <name type="scientific">Streptomyces bathyalis</name>
    <dbReference type="NCBI Taxonomy" id="2710756"/>
    <lineage>
        <taxon>Bacteria</taxon>
        <taxon>Bacillati</taxon>
        <taxon>Actinomycetota</taxon>
        <taxon>Actinomycetes</taxon>
        <taxon>Kitasatosporales</taxon>
        <taxon>Streptomycetaceae</taxon>
        <taxon>Streptomyces</taxon>
    </lineage>
</organism>
<evidence type="ECO:0000313" key="3">
    <source>
        <dbReference type="Proteomes" id="UP000595046"/>
    </source>
</evidence>
<dbReference type="Pfam" id="PF07336">
    <property type="entry name" value="ABATE"/>
    <property type="match status" value="1"/>
</dbReference>
<feature type="domain" description="Zinc finger CGNR" evidence="1">
    <location>
        <begin position="142"/>
        <end position="184"/>
    </location>
</feature>
<dbReference type="EMBL" id="CP048882">
    <property type="protein sequence ID" value="QPP05317.1"/>
    <property type="molecule type" value="Genomic_DNA"/>
</dbReference>
<accession>A0A7T1T2R3</accession>
<dbReference type="PANTHER" id="PTHR35525">
    <property type="entry name" value="BLL6575 PROTEIN"/>
    <property type="match status" value="1"/>
</dbReference>